<reference evidence="6" key="1">
    <citation type="submission" date="2021-07" db="EMBL/GenBank/DDBJ databases">
        <title>Pseudohoeflea marina sp. nov. a polyhydroxyalcanoate-producing bacterium.</title>
        <authorList>
            <person name="Zheng W."/>
            <person name="Yu S."/>
            <person name="Huang Y."/>
        </authorList>
    </citation>
    <scope>NUCLEOTIDE SEQUENCE</scope>
    <source>
        <strain evidence="6">DP4N28-3</strain>
    </source>
</reference>
<dbReference type="InterPro" id="IPR001638">
    <property type="entry name" value="Solute-binding_3/MltF_N"/>
</dbReference>
<protein>
    <submittedName>
        <fullName evidence="6">ABC transporter substrate-binding protein</fullName>
    </submittedName>
</protein>
<keyword evidence="7" id="KW-1185">Reference proteome</keyword>
<dbReference type="PANTHER" id="PTHR30024:SF47">
    <property type="entry name" value="TAURINE-BINDING PERIPLASMIC PROTEIN"/>
    <property type="match status" value="1"/>
</dbReference>
<sequence>MFTVARRLALHGLAAVSLAAAAGFAAGTPALAADQIKIGILAFTSHSPSMIAEAKGYFDENDLDVEFVSFQAAQPMAVAIASGDIDFGMTAISAGLISLADKGAVKIIGGALQESDDIDGQKILASKAAYDAGLTSPEKLAGHKFGVTTQGSSFHYMAHKIADKAGFDRAEIKITPLQKVPAVIAALKTGQIDAWSIVPNIAGALTRGEEIVEIGSVADYIENYQVTTVFTSTRHASEDQELVKRFLKGLSRGIADYNAAFVDASLSDDEVDEIVAIVHRYVYADQPIEKAAPRIKAGAMRINADARLNMQSVEDQLEWFKSEKLVPDSVTVDMLVDPSFVETY</sequence>
<evidence type="ECO:0000259" key="5">
    <source>
        <dbReference type="SMART" id="SM00062"/>
    </source>
</evidence>
<gene>
    <name evidence="6" type="ORF">KY465_08390</name>
</gene>
<dbReference type="PANTHER" id="PTHR30024">
    <property type="entry name" value="ALIPHATIC SULFONATES-BINDING PROTEIN-RELATED"/>
    <property type="match status" value="1"/>
</dbReference>
<organism evidence="6 7">
    <name type="scientific">Pseudohoeflea coraliihabitans</name>
    <dbReference type="NCBI Taxonomy" id="2860393"/>
    <lineage>
        <taxon>Bacteria</taxon>
        <taxon>Pseudomonadati</taxon>
        <taxon>Pseudomonadota</taxon>
        <taxon>Alphaproteobacteria</taxon>
        <taxon>Hyphomicrobiales</taxon>
        <taxon>Rhizobiaceae</taxon>
        <taxon>Pseudohoeflea</taxon>
    </lineage>
</organism>
<keyword evidence="3 4" id="KW-0732">Signal</keyword>
<name>A0ABS6WMV4_9HYPH</name>
<comment type="subcellular location">
    <subcellularLocation>
        <location evidence="1">Periplasm</location>
    </subcellularLocation>
</comment>
<dbReference type="Pfam" id="PF09084">
    <property type="entry name" value="NMT1"/>
    <property type="match status" value="1"/>
</dbReference>
<evidence type="ECO:0000256" key="2">
    <source>
        <dbReference type="ARBA" id="ARBA00010742"/>
    </source>
</evidence>
<evidence type="ECO:0000256" key="4">
    <source>
        <dbReference type="SAM" id="SignalP"/>
    </source>
</evidence>
<evidence type="ECO:0000256" key="1">
    <source>
        <dbReference type="ARBA" id="ARBA00004418"/>
    </source>
</evidence>
<evidence type="ECO:0000313" key="6">
    <source>
        <dbReference type="EMBL" id="MBW3097296.1"/>
    </source>
</evidence>
<evidence type="ECO:0000313" key="7">
    <source>
        <dbReference type="Proteomes" id="UP001430804"/>
    </source>
</evidence>
<dbReference type="RefSeq" id="WP_219201220.1">
    <property type="nucleotide sequence ID" value="NZ_JAHWQX010000002.1"/>
</dbReference>
<feature type="domain" description="Solute-binding protein family 3/N-terminal" evidence="5">
    <location>
        <begin position="37"/>
        <end position="269"/>
    </location>
</feature>
<comment type="similarity">
    <text evidence="2">Belongs to the bacterial solute-binding protein SsuA/TauA family.</text>
</comment>
<dbReference type="PROSITE" id="PS51318">
    <property type="entry name" value="TAT"/>
    <property type="match status" value="1"/>
</dbReference>
<accession>A0ABS6WMV4</accession>
<comment type="caution">
    <text evidence="6">The sequence shown here is derived from an EMBL/GenBank/DDBJ whole genome shotgun (WGS) entry which is preliminary data.</text>
</comment>
<evidence type="ECO:0000256" key="3">
    <source>
        <dbReference type="ARBA" id="ARBA00022729"/>
    </source>
</evidence>
<dbReference type="EMBL" id="JAHWQX010000002">
    <property type="protein sequence ID" value="MBW3097296.1"/>
    <property type="molecule type" value="Genomic_DNA"/>
</dbReference>
<dbReference type="InterPro" id="IPR006311">
    <property type="entry name" value="TAT_signal"/>
</dbReference>
<dbReference type="SMART" id="SM00062">
    <property type="entry name" value="PBPb"/>
    <property type="match status" value="1"/>
</dbReference>
<dbReference type="Proteomes" id="UP001430804">
    <property type="component" value="Unassembled WGS sequence"/>
</dbReference>
<feature type="chain" id="PRO_5047409197" evidence="4">
    <location>
        <begin position="33"/>
        <end position="344"/>
    </location>
</feature>
<feature type="signal peptide" evidence="4">
    <location>
        <begin position="1"/>
        <end position="32"/>
    </location>
</feature>
<proteinExistence type="inferred from homology"/>
<dbReference type="InterPro" id="IPR015168">
    <property type="entry name" value="SsuA/THI5"/>
</dbReference>